<proteinExistence type="predicted"/>
<dbReference type="InterPro" id="IPR003141">
    <property type="entry name" value="Pol/His_phosphatase_N"/>
</dbReference>
<dbReference type="AlphaFoldDB" id="A0A941CNG7"/>
<dbReference type="InterPro" id="IPR016195">
    <property type="entry name" value="Pol/histidinol_Pase-like"/>
</dbReference>
<dbReference type="Proteomes" id="UP000675379">
    <property type="component" value="Unassembled WGS sequence"/>
</dbReference>
<name>A0A941CNG7_9CLOT</name>
<gene>
    <name evidence="2" type="ORF">KCG48_05735</name>
</gene>
<dbReference type="Gene3D" id="1.10.150.650">
    <property type="match status" value="1"/>
</dbReference>
<evidence type="ECO:0000313" key="3">
    <source>
        <dbReference type="Proteomes" id="UP000675379"/>
    </source>
</evidence>
<dbReference type="EMBL" id="JAGSCS010000005">
    <property type="protein sequence ID" value="MBR0575842.1"/>
    <property type="molecule type" value="Genomic_DNA"/>
</dbReference>
<dbReference type="RefSeq" id="WP_211800499.1">
    <property type="nucleotide sequence ID" value="NZ_JAGSCS010000005.1"/>
</dbReference>
<dbReference type="Gene3D" id="3.20.20.140">
    <property type="entry name" value="Metal-dependent hydrolases"/>
    <property type="match status" value="1"/>
</dbReference>
<dbReference type="GO" id="GO:0004534">
    <property type="term" value="F:5'-3' RNA exonuclease activity"/>
    <property type="evidence" value="ECO:0007669"/>
    <property type="project" value="TreeGrafter"/>
</dbReference>
<dbReference type="Pfam" id="PF02811">
    <property type="entry name" value="PHP"/>
    <property type="match status" value="1"/>
</dbReference>
<sequence length="274" mass="30576">MTLDLHCHTTHSDGRLTPEALHALAVKKKLSLLALTDHDTVAGHEALKPLLESSGITFIPGIELTTAENGESIHILGYFPDDRYQDPEFLATLEHLFTSRNTRMEKMIHLLKEHFDLEIDYAALRAKSAGVLTRANLAQAVHAKVPHLTYNEAFMKYLDKSSPAYVPNVRLSVKEGLDLLHQYGAVAILAHPVIYKKNSLESLLTHPFDGVECYYPLNDEAMTLTSLKAARERNLLITAGSDYHGIPQDVKHGELASTTFSPEDLQPFLQRFTP</sequence>
<reference evidence="2" key="1">
    <citation type="submission" date="2021-04" db="EMBL/GenBank/DDBJ databases">
        <title>Proteiniclasticum sedimins sp. nov., an obligate anaerobic bacterium isolated from anaerobic sludge.</title>
        <authorList>
            <person name="Liu J."/>
        </authorList>
    </citation>
    <scope>NUCLEOTIDE SEQUENCE</scope>
    <source>
        <strain evidence="2">BAD-10</strain>
    </source>
</reference>
<dbReference type="PANTHER" id="PTHR42924:SF3">
    <property type="entry name" value="POLYMERASE_HISTIDINOL PHOSPHATASE N-TERMINAL DOMAIN-CONTAINING PROTEIN"/>
    <property type="match status" value="1"/>
</dbReference>
<evidence type="ECO:0000313" key="2">
    <source>
        <dbReference type="EMBL" id="MBR0575842.1"/>
    </source>
</evidence>
<feature type="domain" description="Polymerase/histidinol phosphatase N-terminal" evidence="1">
    <location>
        <begin position="3"/>
        <end position="68"/>
    </location>
</feature>
<dbReference type="CDD" id="cd07438">
    <property type="entry name" value="PHP_HisPPase_AMP"/>
    <property type="match status" value="1"/>
</dbReference>
<comment type="caution">
    <text evidence="2">The sequence shown here is derived from an EMBL/GenBank/DDBJ whole genome shotgun (WGS) entry which is preliminary data.</text>
</comment>
<protein>
    <submittedName>
        <fullName evidence="2">PHP domain-containing protein</fullName>
    </submittedName>
</protein>
<keyword evidence="3" id="KW-1185">Reference proteome</keyword>
<evidence type="ECO:0000259" key="1">
    <source>
        <dbReference type="SMART" id="SM00481"/>
    </source>
</evidence>
<dbReference type="InterPro" id="IPR052018">
    <property type="entry name" value="PHP_domain"/>
</dbReference>
<dbReference type="GO" id="GO:0035312">
    <property type="term" value="F:5'-3' DNA exonuclease activity"/>
    <property type="evidence" value="ECO:0007669"/>
    <property type="project" value="TreeGrafter"/>
</dbReference>
<dbReference type="SMART" id="SM00481">
    <property type="entry name" value="POLIIIAc"/>
    <property type="match status" value="1"/>
</dbReference>
<accession>A0A941CNG7</accession>
<dbReference type="SUPFAM" id="SSF89550">
    <property type="entry name" value="PHP domain-like"/>
    <property type="match status" value="1"/>
</dbReference>
<dbReference type="InterPro" id="IPR004013">
    <property type="entry name" value="PHP_dom"/>
</dbReference>
<organism evidence="2 3">
    <name type="scientific">Proteiniclasticum sediminis</name>
    <dbReference type="NCBI Taxonomy" id="2804028"/>
    <lineage>
        <taxon>Bacteria</taxon>
        <taxon>Bacillati</taxon>
        <taxon>Bacillota</taxon>
        <taxon>Clostridia</taxon>
        <taxon>Eubacteriales</taxon>
        <taxon>Clostridiaceae</taxon>
        <taxon>Proteiniclasticum</taxon>
    </lineage>
</organism>
<dbReference type="PANTHER" id="PTHR42924">
    <property type="entry name" value="EXONUCLEASE"/>
    <property type="match status" value="1"/>
</dbReference>